<dbReference type="EMBL" id="JBBKZU010000002">
    <property type="protein sequence ID" value="MEJ8810552.1"/>
    <property type="molecule type" value="Genomic_DNA"/>
</dbReference>
<reference evidence="2 3" key="1">
    <citation type="submission" date="2024-03" db="EMBL/GenBank/DDBJ databases">
        <title>Novel species of the genus Variovorax.</title>
        <authorList>
            <person name="Liu Q."/>
            <person name="Xin Y.-H."/>
        </authorList>
    </citation>
    <scope>NUCLEOTIDE SEQUENCE [LARGE SCALE GENOMIC DNA]</scope>
    <source>
        <strain evidence="2 3">KACC 18899</strain>
    </source>
</reference>
<accession>A0ABU8VA80</accession>
<organism evidence="2 3">
    <name type="scientific">Variovorax ureilyticus</name>
    <dbReference type="NCBI Taxonomy" id="1836198"/>
    <lineage>
        <taxon>Bacteria</taxon>
        <taxon>Pseudomonadati</taxon>
        <taxon>Pseudomonadota</taxon>
        <taxon>Betaproteobacteria</taxon>
        <taxon>Burkholderiales</taxon>
        <taxon>Comamonadaceae</taxon>
        <taxon>Variovorax</taxon>
    </lineage>
</organism>
<keyword evidence="3" id="KW-1185">Reference proteome</keyword>
<feature type="compositionally biased region" description="Basic and acidic residues" evidence="1">
    <location>
        <begin position="67"/>
        <end position="81"/>
    </location>
</feature>
<feature type="compositionally biased region" description="Basic and acidic residues" evidence="1">
    <location>
        <begin position="92"/>
        <end position="110"/>
    </location>
</feature>
<name>A0ABU8VA80_9BURK</name>
<evidence type="ECO:0000313" key="2">
    <source>
        <dbReference type="EMBL" id="MEJ8810552.1"/>
    </source>
</evidence>
<feature type="compositionally biased region" description="Basic and acidic residues" evidence="1">
    <location>
        <begin position="1"/>
        <end position="10"/>
    </location>
</feature>
<protein>
    <submittedName>
        <fullName evidence="2">Uncharacterized protein</fullName>
    </submittedName>
</protein>
<feature type="region of interest" description="Disordered" evidence="1">
    <location>
        <begin position="1"/>
        <end position="118"/>
    </location>
</feature>
<gene>
    <name evidence="2" type="ORF">WKW77_05685</name>
</gene>
<evidence type="ECO:0000313" key="3">
    <source>
        <dbReference type="Proteomes" id="UP001365846"/>
    </source>
</evidence>
<evidence type="ECO:0000256" key="1">
    <source>
        <dbReference type="SAM" id="MobiDB-lite"/>
    </source>
</evidence>
<dbReference type="Proteomes" id="UP001365846">
    <property type="component" value="Unassembled WGS sequence"/>
</dbReference>
<proteinExistence type="predicted"/>
<comment type="caution">
    <text evidence="2">The sequence shown here is derived from an EMBL/GenBank/DDBJ whole genome shotgun (WGS) entry which is preliminary data.</text>
</comment>
<dbReference type="RefSeq" id="WP_340355870.1">
    <property type="nucleotide sequence ID" value="NZ_JBBKZU010000002.1"/>
</dbReference>
<sequence length="118" mass="12632">MKPRNPDPQHKGGSPRKGPVQQGETHWSQASGGGLQRPVPQQPNERDESASSQAADNASMEAIGKIAHHDAVTSEDTDRGPVLDAVYNRSVVEGHRVGDDEEVSGRRDPSKSTSSEDP</sequence>